<keyword evidence="3" id="KW-0812">Transmembrane</keyword>
<gene>
    <name evidence="5" type="ORF">BFV95_3938</name>
</gene>
<feature type="transmembrane region" description="Helical" evidence="3">
    <location>
        <begin position="113"/>
        <end position="137"/>
    </location>
</feature>
<dbReference type="GO" id="GO:0005524">
    <property type="term" value="F:ATP binding"/>
    <property type="evidence" value="ECO:0007669"/>
    <property type="project" value="UniProtKB-KW"/>
</dbReference>
<proteinExistence type="predicted"/>
<sequence>MKSKPAYLTLLLALLHGVAGITILVISSWFIAISAIAPIGFNYVIPAVVIRALALLRIASGYASMWVGHNDLLTRIAEGRLLVFSQLENSKITDKAFTTEALAQHTETLASRWIAWIAPLSNITFIFTNLCIVAVWFDLPSTSFLLTLFVIWLFIVVLQGFSGLNVAKKATKENKVFRQESADFLNCSAIWHLNKGMNHMPKEKGRHAINSMPSADRVWRQQTTQKDKALRASWWFQGAAFFAVVLVMSGAVSPISDFSYMPIAIVVPMILMAAPDWAGAAFHSITKFAQHKQSAKALKNLKTSPIKVLERTELHHSLTLSGYTAKNRRLPLVSATFPATGIVCISGPSGCGKSSLLQSIAGVVPPTGLKEVDGMRIADGLIKNWRYVEQEPIVLSGSVSSNLDPAGMGIPLDDMTNLLAQLGLEALLPLSMWVGKAGRTLSGGERKRLALARAILSHAKVLLVDEPFEGLDVTTQHKVCEVLNRYAANHLILVASHVTPSALNVSSTLLLEEARMDNLCAGQHAIRLP</sequence>
<dbReference type="Pfam" id="PF00005">
    <property type="entry name" value="ABC_tran"/>
    <property type="match status" value="1"/>
</dbReference>
<evidence type="ECO:0000313" key="6">
    <source>
        <dbReference type="Proteomes" id="UP000095392"/>
    </source>
</evidence>
<keyword evidence="1" id="KW-0547">Nucleotide-binding</keyword>
<dbReference type="SUPFAM" id="SSF52540">
    <property type="entry name" value="P-loop containing nucleoside triphosphate hydrolases"/>
    <property type="match status" value="1"/>
</dbReference>
<dbReference type="EMBL" id="MIPY01000035">
    <property type="protein sequence ID" value="OES26234.1"/>
    <property type="molecule type" value="Genomic_DNA"/>
</dbReference>
<dbReference type="PROSITE" id="PS00211">
    <property type="entry name" value="ABC_TRANSPORTER_1"/>
    <property type="match status" value="1"/>
</dbReference>
<feature type="transmembrane region" description="Helical" evidence="3">
    <location>
        <begin position="30"/>
        <end position="56"/>
    </location>
</feature>
<evidence type="ECO:0000256" key="3">
    <source>
        <dbReference type="SAM" id="Phobius"/>
    </source>
</evidence>
<feature type="transmembrane region" description="Helical" evidence="3">
    <location>
        <begin position="143"/>
        <end position="167"/>
    </location>
</feature>
<dbReference type="InterPro" id="IPR039421">
    <property type="entry name" value="Type_1_exporter"/>
</dbReference>
<dbReference type="SMART" id="SM00382">
    <property type="entry name" value="AAA"/>
    <property type="match status" value="1"/>
</dbReference>
<dbReference type="PANTHER" id="PTHR24221">
    <property type="entry name" value="ATP-BINDING CASSETTE SUB-FAMILY B"/>
    <property type="match status" value="1"/>
</dbReference>
<dbReference type="Proteomes" id="UP000095392">
    <property type="component" value="Unassembled WGS sequence"/>
</dbReference>
<name>A0AB36FTT6_ALTMA</name>
<dbReference type="InterPro" id="IPR017871">
    <property type="entry name" value="ABC_transporter-like_CS"/>
</dbReference>
<evidence type="ECO:0000313" key="5">
    <source>
        <dbReference type="EMBL" id="OES26234.1"/>
    </source>
</evidence>
<dbReference type="AlphaFoldDB" id="A0AB36FTT6"/>
<feature type="domain" description="ABC transporter" evidence="4">
    <location>
        <begin position="309"/>
        <end position="528"/>
    </location>
</feature>
<keyword evidence="3" id="KW-1133">Transmembrane helix</keyword>
<dbReference type="GO" id="GO:0016887">
    <property type="term" value="F:ATP hydrolysis activity"/>
    <property type="evidence" value="ECO:0007669"/>
    <property type="project" value="InterPro"/>
</dbReference>
<reference evidence="5 6" key="1">
    <citation type="submission" date="2016-09" db="EMBL/GenBank/DDBJ databases">
        <title>Draft Genome Sequence of four Alteromonas macleodii strains isolated from copper coupons and grown long-term at elevated copper levels.</title>
        <authorList>
            <person name="Cusick K."/>
            <person name="Dale J."/>
            <person name="Little B."/>
            <person name="Biffinger J."/>
        </authorList>
    </citation>
    <scope>NUCLEOTIDE SEQUENCE [LARGE SCALE GENOMIC DNA]</scope>
    <source>
        <strain evidence="5 6">KCP01</strain>
    </source>
</reference>
<keyword evidence="6" id="KW-1185">Reference proteome</keyword>
<dbReference type="GO" id="GO:0042626">
    <property type="term" value="F:ATPase-coupled transmembrane transporter activity"/>
    <property type="evidence" value="ECO:0007669"/>
    <property type="project" value="TreeGrafter"/>
</dbReference>
<protein>
    <submittedName>
        <fullName evidence="5">ABC transporter family protein</fullName>
    </submittedName>
</protein>
<comment type="caution">
    <text evidence="5">The sequence shown here is derived from an EMBL/GenBank/DDBJ whole genome shotgun (WGS) entry which is preliminary data.</text>
</comment>
<evidence type="ECO:0000256" key="1">
    <source>
        <dbReference type="ARBA" id="ARBA00022741"/>
    </source>
</evidence>
<accession>A0AB36FTT6</accession>
<organism evidence="5 6">
    <name type="scientific">Alteromonas macleodii</name>
    <name type="common">Pseudoalteromonas macleodii</name>
    <dbReference type="NCBI Taxonomy" id="28108"/>
    <lineage>
        <taxon>Bacteria</taxon>
        <taxon>Pseudomonadati</taxon>
        <taxon>Pseudomonadota</taxon>
        <taxon>Gammaproteobacteria</taxon>
        <taxon>Alteromonadales</taxon>
        <taxon>Alteromonadaceae</taxon>
        <taxon>Alteromonas/Salinimonas group</taxon>
        <taxon>Alteromonas</taxon>
    </lineage>
</organism>
<feature type="transmembrane region" description="Helical" evidence="3">
    <location>
        <begin position="258"/>
        <end position="282"/>
    </location>
</feature>
<dbReference type="GO" id="GO:0016020">
    <property type="term" value="C:membrane"/>
    <property type="evidence" value="ECO:0007669"/>
    <property type="project" value="TreeGrafter"/>
</dbReference>
<dbReference type="PANTHER" id="PTHR24221:SF503">
    <property type="entry name" value="MITOCHONDRIAL POTASSIUM CHANNEL ATP-BINDING SUBUNIT"/>
    <property type="match status" value="1"/>
</dbReference>
<dbReference type="InterPro" id="IPR003593">
    <property type="entry name" value="AAA+_ATPase"/>
</dbReference>
<feature type="transmembrane region" description="Helical" evidence="3">
    <location>
        <begin position="234"/>
        <end position="252"/>
    </location>
</feature>
<evidence type="ECO:0000256" key="2">
    <source>
        <dbReference type="ARBA" id="ARBA00022840"/>
    </source>
</evidence>
<dbReference type="InterPro" id="IPR003439">
    <property type="entry name" value="ABC_transporter-like_ATP-bd"/>
</dbReference>
<dbReference type="InterPro" id="IPR027417">
    <property type="entry name" value="P-loop_NTPase"/>
</dbReference>
<dbReference type="RefSeq" id="WP_069945140.1">
    <property type="nucleotide sequence ID" value="NZ_JAHAVY010000002.1"/>
</dbReference>
<dbReference type="PROSITE" id="PS50893">
    <property type="entry name" value="ABC_TRANSPORTER_2"/>
    <property type="match status" value="1"/>
</dbReference>
<keyword evidence="2" id="KW-0067">ATP-binding</keyword>
<keyword evidence="3" id="KW-0472">Membrane</keyword>
<dbReference type="Gene3D" id="3.40.50.300">
    <property type="entry name" value="P-loop containing nucleotide triphosphate hydrolases"/>
    <property type="match status" value="1"/>
</dbReference>
<evidence type="ECO:0000259" key="4">
    <source>
        <dbReference type="PROSITE" id="PS50893"/>
    </source>
</evidence>